<proteinExistence type="predicted"/>
<gene>
    <name evidence="1" type="ORF">NA56DRAFT_198407</name>
</gene>
<name>A0A2J6Q0D6_9HELO</name>
<sequence length="316" mass="35530">MRFSGIRKVHKDCLCTRRLGFTCQGPSWRLTRSGPDCTTCLESLLKEISVIVSRAWHALTLLRSQHLGLGRGGFLGFLVIGSPEHSGRNAISDCGGLGWSRLPRSAQTLFNACATFQELKGIRTRQGGNWFYVDGRIYRPAFAPNSREQTRFNAHQRTMVMRRNIRYLFRRESIGGRTFDSEDLESALHRVSGPHIAPISMVSRSMVEMLSTYAAVMICAHSRAIETSSPTTFHPLSSSPALLQIIRCLEDLTDRGTHNWSPLYRQTTFPFDLWFPCLARSFPAMNFKVCLVVGYQGVPAPISRCFCFSLLLSSNV</sequence>
<keyword evidence="2" id="KW-1185">Reference proteome</keyword>
<accession>A0A2J6Q0D6</accession>
<reference evidence="1 2" key="1">
    <citation type="submission" date="2016-05" db="EMBL/GenBank/DDBJ databases">
        <title>A degradative enzymes factory behind the ericoid mycorrhizal symbiosis.</title>
        <authorList>
            <consortium name="DOE Joint Genome Institute"/>
            <person name="Martino E."/>
            <person name="Morin E."/>
            <person name="Grelet G."/>
            <person name="Kuo A."/>
            <person name="Kohler A."/>
            <person name="Daghino S."/>
            <person name="Barry K."/>
            <person name="Choi C."/>
            <person name="Cichocki N."/>
            <person name="Clum A."/>
            <person name="Copeland A."/>
            <person name="Hainaut M."/>
            <person name="Haridas S."/>
            <person name="Labutti K."/>
            <person name="Lindquist E."/>
            <person name="Lipzen A."/>
            <person name="Khouja H.-R."/>
            <person name="Murat C."/>
            <person name="Ohm R."/>
            <person name="Olson A."/>
            <person name="Spatafora J."/>
            <person name="Veneault-Fourrey C."/>
            <person name="Henrissat B."/>
            <person name="Grigoriev I."/>
            <person name="Martin F."/>
            <person name="Perotto S."/>
        </authorList>
    </citation>
    <scope>NUCLEOTIDE SEQUENCE [LARGE SCALE GENOMIC DNA]</scope>
    <source>
        <strain evidence="1 2">UAMH 7357</strain>
    </source>
</reference>
<dbReference type="AlphaFoldDB" id="A0A2J6Q0D6"/>
<dbReference type="EMBL" id="KZ613488">
    <property type="protein sequence ID" value="PMD19741.1"/>
    <property type="molecule type" value="Genomic_DNA"/>
</dbReference>
<evidence type="ECO:0000313" key="1">
    <source>
        <dbReference type="EMBL" id="PMD19741.1"/>
    </source>
</evidence>
<protein>
    <submittedName>
        <fullName evidence="1">Uncharacterized protein</fullName>
    </submittedName>
</protein>
<evidence type="ECO:0000313" key="2">
    <source>
        <dbReference type="Proteomes" id="UP000235672"/>
    </source>
</evidence>
<dbReference type="Proteomes" id="UP000235672">
    <property type="component" value="Unassembled WGS sequence"/>
</dbReference>
<organism evidence="1 2">
    <name type="scientific">Hyaloscypha hepaticicola</name>
    <dbReference type="NCBI Taxonomy" id="2082293"/>
    <lineage>
        <taxon>Eukaryota</taxon>
        <taxon>Fungi</taxon>
        <taxon>Dikarya</taxon>
        <taxon>Ascomycota</taxon>
        <taxon>Pezizomycotina</taxon>
        <taxon>Leotiomycetes</taxon>
        <taxon>Helotiales</taxon>
        <taxon>Hyaloscyphaceae</taxon>
        <taxon>Hyaloscypha</taxon>
    </lineage>
</organism>